<feature type="domain" description="SGNH hydrolase-type esterase" evidence="1">
    <location>
        <begin position="36"/>
        <end position="214"/>
    </location>
</feature>
<evidence type="ECO:0000259" key="1">
    <source>
        <dbReference type="Pfam" id="PF13472"/>
    </source>
</evidence>
<dbReference type="SUPFAM" id="SSF52266">
    <property type="entry name" value="SGNH hydrolase"/>
    <property type="match status" value="1"/>
</dbReference>
<protein>
    <submittedName>
        <fullName evidence="2">SGNH/GDSL hydrolase family protein</fullName>
    </submittedName>
</protein>
<dbReference type="PANTHER" id="PTHR43784:SF2">
    <property type="entry name" value="GDSL-LIKE LIPASE_ACYLHYDROLASE, PUTATIVE (AFU_ORTHOLOGUE AFUA_2G00820)-RELATED"/>
    <property type="match status" value="1"/>
</dbReference>
<comment type="caution">
    <text evidence="2">The sequence shown here is derived from an EMBL/GenBank/DDBJ whole genome shotgun (WGS) entry which is preliminary data.</text>
</comment>
<evidence type="ECO:0000313" key="3">
    <source>
        <dbReference type="Proteomes" id="UP001500466"/>
    </source>
</evidence>
<sequence>MTTTHMSRGAEPLAYRLAAGEEAALLAGAPWRRFAVIGDSIAEGIGEATEGFPDQGWADSVAQALERASGEQAFAYLNLGKRDLRAAAIRETQLGGALEFRPDLAAVLAGGNDLLRSRFEPEPVAADIDAMVAALRAGGADVVTFGLYDCSGSPYIPDELRGPLRDRLHRLNDLTAAIAGRHGAVHVDFTNHAASADPSLYGSDGLHGNRRGHAFTAAHTLRTLAAARLGPTG</sequence>
<dbReference type="Gene3D" id="3.40.50.1110">
    <property type="entry name" value="SGNH hydrolase"/>
    <property type="match status" value="1"/>
</dbReference>
<gene>
    <name evidence="2" type="ORF">GCM10023205_36960</name>
</gene>
<dbReference type="Pfam" id="PF13472">
    <property type="entry name" value="Lipase_GDSL_2"/>
    <property type="match status" value="1"/>
</dbReference>
<organism evidence="2 3">
    <name type="scientific">Yinghuangia aomiensis</name>
    <dbReference type="NCBI Taxonomy" id="676205"/>
    <lineage>
        <taxon>Bacteria</taxon>
        <taxon>Bacillati</taxon>
        <taxon>Actinomycetota</taxon>
        <taxon>Actinomycetes</taxon>
        <taxon>Kitasatosporales</taxon>
        <taxon>Streptomycetaceae</taxon>
        <taxon>Yinghuangia</taxon>
    </lineage>
</organism>
<accession>A0ABP9HDR4</accession>
<dbReference type="RefSeq" id="WP_345676627.1">
    <property type="nucleotide sequence ID" value="NZ_BAABHS010000012.1"/>
</dbReference>
<dbReference type="Proteomes" id="UP001500466">
    <property type="component" value="Unassembled WGS sequence"/>
</dbReference>
<name>A0ABP9HDR4_9ACTN</name>
<dbReference type="InterPro" id="IPR013830">
    <property type="entry name" value="SGNH_hydro"/>
</dbReference>
<reference evidence="3" key="1">
    <citation type="journal article" date="2019" name="Int. J. Syst. Evol. Microbiol.">
        <title>The Global Catalogue of Microorganisms (GCM) 10K type strain sequencing project: providing services to taxonomists for standard genome sequencing and annotation.</title>
        <authorList>
            <consortium name="The Broad Institute Genomics Platform"/>
            <consortium name="The Broad Institute Genome Sequencing Center for Infectious Disease"/>
            <person name="Wu L."/>
            <person name="Ma J."/>
        </authorList>
    </citation>
    <scope>NUCLEOTIDE SEQUENCE [LARGE SCALE GENOMIC DNA]</scope>
    <source>
        <strain evidence="3">JCM 17986</strain>
    </source>
</reference>
<dbReference type="InterPro" id="IPR036514">
    <property type="entry name" value="SGNH_hydro_sf"/>
</dbReference>
<dbReference type="CDD" id="cd01832">
    <property type="entry name" value="SGNH_hydrolase_like_1"/>
    <property type="match status" value="1"/>
</dbReference>
<evidence type="ECO:0000313" key="2">
    <source>
        <dbReference type="EMBL" id="GAA4968425.1"/>
    </source>
</evidence>
<dbReference type="EMBL" id="BAABHS010000012">
    <property type="protein sequence ID" value="GAA4968425.1"/>
    <property type="molecule type" value="Genomic_DNA"/>
</dbReference>
<dbReference type="InterPro" id="IPR053140">
    <property type="entry name" value="GDSL_Rv0518-like"/>
</dbReference>
<keyword evidence="2" id="KW-0378">Hydrolase</keyword>
<dbReference type="GO" id="GO:0016787">
    <property type="term" value="F:hydrolase activity"/>
    <property type="evidence" value="ECO:0007669"/>
    <property type="project" value="UniProtKB-KW"/>
</dbReference>
<dbReference type="PANTHER" id="PTHR43784">
    <property type="entry name" value="GDSL-LIKE LIPASE/ACYLHYDROLASE, PUTATIVE (AFU_ORTHOLOGUE AFUA_2G00820)-RELATED"/>
    <property type="match status" value="1"/>
</dbReference>
<proteinExistence type="predicted"/>
<keyword evidence="3" id="KW-1185">Reference proteome</keyword>